<dbReference type="CDD" id="cd13123">
    <property type="entry name" value="MATE_MurJ_like"/>
    <property type="match status" value="1"/>
</dbReference>
<evidence type="ECO:0000256" key="7">
    <source>
        <dbReference type="ARBA" id="ARBA00023136"/>
    </source>
</evidence>
<protein>
    <recommendedName>
        <fullName evidence="10">Probable lipid II flippase MurJ</fullName>
    </recommendedName>
</protein>
<dbReference type="GO" id="GO:0009252">
    <property type="term" value="P:peptidoglycan biosynthetic process"/>
    <property type="evidence" value="ECO:0007669"/>
    <property type="project" value="UniProtKB-UniRule"/>
</dbReference>
<dbReference type="RefSeq" id="WP_076659409.1">
    <property type="nucleotide sequence ID" value="NZ_FTPR01000001.1"/>
</dbReference>
<sequence>MKPIRLMAGFFTVGIWTLLSRVMGFVRDIMIAAYLGTGPVAEAFLVAFSLPNLFRRFFAEGAFNMAFVPMFSKKVEAGEDAHRFAQDAFVGLAGVLTVFTVIGVIFMPALVTLMASGFLGTERFDLAVYYGRIAFPYILFISLTALLSGVLNATGRFTAAAGAPVLLNVIFVLALIIMGMTCECTGPDAQSMIGQALAYAVPLAGIAQLALVWVAATRAGYSLRLGMPKITPELKRLAIIAAPAALAGGVVQINLLVGRQVASFFEGAVAWLNYADRLYQLPLGVVGIAIGVVLLPDLSRRLRAGDDAGGQDAFNRASEISLALTIPASVALMAIPIPLVSVLFERGAFTSDDTAATALAVAVYGLGLPAFVLQKTLQPLFFAREDTKRPFYYALAAMVLNAALAIGLSPQIGFIAAAIGTSLTGWAMVIMLMRGARTMGDAGKFDARFKKRLGRIILSALAMGAILFVSAAVMTPFFGIATLRYLALFVLVLIGVVSYFGIGHLLGAFKLSEFKRNLRR</sequence>
<proteinExistence type="inferred from homology"/>
<feature type="transmembrane region" description="Helical" evidence="10">
    <location>
        <begin position="237"/>
        <end position="258"/>
    </location>
</feature>
<evidence type="ECO:0000313" key="13">
    <source>
        <dbReference type="Proteomes" id="UP000186997"/>
    </source>
</evidence>
<keyword evidence="5 10" id="KW-0573">Peptidoglycan synthesis</keyword>
<dbReference type="PIRSF" id="PIRSF002869">
    <property type="entry name" value="MviN"/>
    <property type="match status" value="1"/>
</dbReference>
<evidence type="ECO:0000256" key="5">
    <source>
        <dbReference type="ARBA" id="ARBA00022984"/>
    </source>
</evidence>
<comment type="similarity">
    <text evidence="9 10 11">Belongs to the MurJ/MviN family.</text>
</comment>
<feature type="transmembrane region" description="Helical" evidence="10">
    <location>
        <begin position="414"/>
        <end position="435"/>
    </location>
</feature>
<comment type="pathway">
    <text evidence="10">Cell wall biogenesis; peptidoglycan biosynthesis.</text>
</comment>
<feature type="transmembrane region" description="Helical" evidence="10">
    <location>
        <begin position="127"/>
        <end position="147"/>
    </location>
</feature>
<evidence type="ECO:0000313" key="12">
    <source>
        <dbReference type="EMBL" id="SIT85231.1"/>
    </source>
</evidence>
<keyword evidence="2 10" id="KW-1003">Cell membrane</keyword>
<feature type="transmembrane region" description="Helical" evidence="10">
    <location>
        <begin position="89"/>
        <end position="115"/>
    </location>
</feature>
<evidence type="ECO:0000256" key="1">
    <source>
        <dbReference type="ARBA" id="ARBA00004651"/>
    </source>
</evidence>
<dbReference type="OrthoDB" id="9816572at2"/>
<feature type="transmembrane region" description="Helical" evidence="10">
    <location>
        <begin position="34"/>
        <end position="54"/>
    </location>
</feature>
<evidence type="ECO:0000256" key="3">
    <source>
        <dbReference type="ARBA" id="ARBA00022692"/>
    </source>
</evidence>
<evidence type="ECO:0000256" key="10">
    <source>
        <dbReference type="HAMAP-Rule" id="MF_02078"/>
    </source>
</evidence>
<feature type="transmembrane region" description="Helical" evidence="10">
    <location>
        <begin position="159"/>
        <end position="180"/>
    </location>
</feature>
<feature type="transmembrane region" description="Helical" evidence="10">
    <location>
        <begin position="192"/>
        <end position="216"/>
    </location>
</feature>
<dbReference type="GO" id="GO:0005886">
    <property type="term" value="C:plasma membrane"/>
    <property type="evidence" value="ECO:0007669"/>
    <property type="project" value="UniProtKB-SubCell"/>
</dbReference>
<evidence type="ECO:0000256" key="9">
    <source>
        <dbReference type="ARBA" id="ARBA00061532"/>
    </source>
</evidence>
<evidence type="ECO:0000256" key="2">
    <source>
        <dbReference type="ARBA" id="ARBA00022475"/>
    </source>
</evidence>
<dbReference type="NCBIfam" id="TIGR01695">
    <property type="entry name" value="murJ_mviN"/>
    <property type="match status" value="1"/>
</dbReference>
<keyword evidence="13" id="KW-1185">Reference proteome</keyword>
<comment type="subcellular location">
    <subcellularLocation>
        <location evidence="10">Cell inner membrane</location>
        <topology evidence="10">Multi-pass membrane protein</topology>
    </subcellularLocation>
    <subcellularLocation>
        <location evidence="1">Cell membrane</location>
        <topology evidence="1">Multi-pass membrane protein</topology>
    </subcellularLocation>
</comment>
<evidence type="ECO:0000256" key="4">
    <source>
        <dbReference type="ARBA" id="ARBA00022960"/>
    </source>
</evidence>
<dbReference type="UniPathway" id="UPA00219"/>
<dbReference type="InterPro" id="IPR051050">
    <property type="entry name" value="Lipid_II_flippase_MurJ/MviN"/>
</dbReference>
<comment type="function">
    <text evidence="8 10 11">Involved in peptidoglycan biosynthesis. Transports lipid-linked peptidoglycan precursors from the inner to the outer leaflet of the cytoplasmic membrane.</text>
</comment>
<dbReference type="GO" id="GO:0008360">
    <property type="term" value="P:regulation of cell shape"/>
    <property type="evidence" value="ECO:0007669"/>
    <property type="project" value="UniProtKB-UniRule"/>
</dbReference>
<keyword evidence="10" id="KW-0997">Cell inner membrane</keyword>
<reference evidence="13" key="1">
    <citation type="submission" date="2017-01" db="EMBL/GenBank/DDBJ databases">
        <authorList>
            <person name="Varghese N."/>
            <person name="Submissions S."/>
        </authorList>
    </citation>
    <scope>NUCLEOTIDE SEQUENCE [LARGE SCALE GENOMIC DNA]</scope>
    <source>
        <strain evidence="13">DSM 29591</strain>
    </source>
</reference>
<organism evidence="12 13">
    <name type="scientific">Yoonia rosea</name>
    <dbReference type="NCBI Taxonomy" id="287098"/>
    <lineage>
        <taxon>Bacteria</taxon>
        <taxon>Pseudomonadati</taxon>
        <taxon>Pseudomonadota</taxon>
        <taxon>Alphaproteobacteria</taxon>
        <taxon>Rhodobacterales</taxon>
        <taxon>Paracoccaceae</taxon>
        <taxon>Yoonia</taxon>
    </lineage>
</organism>
<feature type="transmembrane region" description="Helical" evidence="10">
    <location>
        <begin position="356"/>
        <end position="378"/>
    </location>
</feature>
<feature type="transmembrane region" description="Helical" evidence="10">
    <location>
        <begin position="485"/>
        <end position="509"/>
    </location>
</feature>
<dbReference type="Pfam" id="PF03023">
    <property type="entry name" value="MurJ"/>
    <property type="match status" value="1"/>
</dbReference>
<dbReference type="GO" id="GO:0034204">
    <property type="term" value="P:lipid translocation"/>
    <property type="evidence" value="ECO:0007669"/>
    <property type="project" value="TreeGrafter"/>
</dbReference>
<feature type="transmembrane region" description="Helical" evidence="10">
    <location>
        <begin position="320"/>
        <end position="344"/>
    </location>
</feature>
<evidence type="ECO:0000256" key="11">
    <source>
        <dbReference type="PIRNR" id="PIRNR002869"/>
    </source>
</evidence>
<accession>A0A1R3X2T3</accession>
<dbReference type="GO" id="GO:0015648">
    <property type="term" value="F:lipid-linked peptidoglycan transporter activity"/>
    <property type="evidence" value="ECO:0007669"/>
    <property type="project" value="UniProtKB-UniRule"/>
</dbReference>
<dbReference type="PRINTS" id="PR01806">
    <property type="entry name" value="VIRFACTRMVIN"/>
</dbReference>
<evidence type="ECO:0000256" key="8">
    <source>
        <dbReference type="ARBA" id="ARBA00060041"/>
    </source>
</evidence>
<dbReference type="STRING" id="287098.SAMN05421665_2014"/>
<dbReference type="EMBL" id="FTPR01000001">
    <property type="protein sequence ID" value="SIT85231.1"/>
    <property type="molecule type" value="Genomic_DNA"/>
</dbReference>
<name>A0A1R3X2T3_9RHOB</name>
<dbReference type="AlphaFoldDB" id="A0A1R3X2T3"/>
<dbReference type="InterPro" id="IPR004268">
    <property type="entry name" value="MurJ"/>
</dbReference>
<keyword evidence="10 11" id="KW-0813">Transport</keyword>
<feature type="transmembrane region" description="Helical" evidence="10">
    <location>
        <begin position="390"/>
        <end position="408"/>
    </location>
</feature>
<feature type="transmembrane region" description="Helical" evidence="10">
    <location>
        <begin position="456"/>
        <end position="479"/>
    </location>
</feature>
<keyword evidence="4 10" id="KW-0133">Cell shape</keyword>
<dbReference type="PANTHER" id="PTHR47019">
    <property type="entry name" value="LIPID II FLIPPASE MURJ"/>
    <property type="match status" value="1"/>
</dbReference>
<keyword evidence="7 10" id="KW-0472">Membrane</keyword>
<keyword evidence="6 10" id="KW-1133">Transmembrane helix</keyword>
<keyword evidence="10 11" id="KW-0961">Cell wall biogenesis/degradation</keyword>
<dbReference type="GO" id="GO:0071555">
    <property type="term" value="P:cell wall organization"/>
    <property type="evidence" value="ECO:0007669"/>
    <property type="project" value="UniProtKB-UniRule"/>
</dbReference>
<dbReference type="HAMAP" id="MF_02078">
    <property type="entry name" value="MurJ_MviN"/>
    <property type="match status" value="1"/>
</dbReference>
<dbReference type="PANTHER" id="PTHR47019:SF1">
    <property type="entry name" value="LIPID II FLIPPASE MURJ"/>
    <property type="match status" value="1"/>
</dbReference>
<feature type="transmembrane region" description="Helical" evidence="10">
    <location>
        <begin position="278"/>
        <end position="299"/>
    </location>
</feature>
<dbReference type="Proteomes" id="UP000186997">
    <property type="component" value="Unassembled WGS sequence"/>
</dbReference>
<keyword evidence="3 10" id="KW-0812">Transmembrane</keyword>
<evidence type="ECO:0000256" key="6">
    <source>
        <dbReference type="ARBA" id="ARBA00022989"/>
    </source>
</evidence>
<gene>
    <name evidence="10" type="primary">murJ</name>
    <name evidence="12" type="ORF">SAMN05421665_2014</name>
</gene>